<evidence type="ECO:0000313" key="3">
    <source>
        <dbReference type="Proteomes" id="UP000886523"/>
    </source>
</evidence>
<dbReference type="EMBL" id="MU128917">
    <property type="protein sequence ID" value="KAF9519470.1"/>
    <property type="molecule type" value="Genomic_DNA"/>
</dbReference>
<dbReference type="Proteomes" id="UP000886523">
    <property type="component" value="Unassembled WGS sequence"/>
</dbReference>
<sequence>MTMAGTLLCTIGTSLCSACVLVSMVFFIYNNPLWRSRMQRELLVDSQLISIRLHVPLILVTTADLIGYFFFPRIYVSMTMAMIVGKVWSNALIHGLNSRRGLRATFHAPQTTDLKAMIRRRRGNSSVRDPKLSMERVGDGGTCPLVLLRTG</sequence>
<evidence type="ECO:0000313" key="2">
    <source>
        <dbReference type="EMBL" id="KAF9519470.1"/>
    </source>
</evidence>
<comment type="caution">
    <text evidence="2">The sequence shown here is derived from an EMBL/GenBank/DDBJ whole genome shotgun (WGS) entry which is preliminary data.</text>
</comment>
<keyword evidence="1" id="KW-0472">Membrane</keyword>
<protein>
    <submittedName>
        <fullName evidence="2">Uncharacterized protein</fullName>
    </submittedName>
</protein>
<reference evidence="2" key="1">
    <citation type="journal article" date="2020" name="Nat. Commun.">
        <title>Large-scale genome sequencing of mycorrhizal fungi provides insights into the early evolution of symbiotic traits.</title>
        <authorList>
            <person name="Miyauchi S."/>
            <person name="Kiss E."/>
            <person name="Kuo A."/>
            <person name="Drula E."/>
            <person name="Kohler A."/>
            <person name="Sanchez-Garcia M."/>
            <person name="Morin E."/>
            <person name="Andreopoulos B."/>
            <person name="Barry K.W."/>
            <person name="Bonito G."/>
            <person name="Buee M."/>
            <person name="Carver A."/>
            <person name="Chen C."/>
            <person name="Cichocki N."/>
            <person name="Clum A."/>
            <person name="Culley D."/>
            <person name="Crous P.W."/>
            <person name="Fauchery L."/>
            <person name="Girlanda M."/>
            <person name="Hayes R.D."/>
            <person name="Keri Z."/>
            <person name="LaButti K."/>
            <person name="Lipzen A."/>
            <person name="Lombard V."/>
            <person name="Magnuson J."/>
            <person name="Maillard F."/>
            <person name="Murat C."/>
            <person name="Nolan M."/>
            <person name="Ohm R.A."/>
            <person name="Pangilinan J."/>
            <person name="Pereira M.F."/>
            <person name="Perotto S."/>
            <person name="Peter M."/>
            <person name="Pfister S."/>
            <person name="Riley R."/>
            <person name="Sitrit Y."/>
            <person name="Stielow J.B."/>
            <person name="Szollosi G."/>
            <person name="Zifcakova L."/>
            <person name="Stursova M."/>
            <person name="Spatafora J.W."/>
            <person name="Tedersoo L."/>
            <person name="Vaario L.M."/>
            <person name="Yamada A."/>
            <person name="Yan M."/>
            <person name="Wang P."/>
            <person name="Xu J."/>
            <person name="Bruns T."/>
            <person name="Baldrian P."/>
            <person name="Vilgalys R."/>
            <person name="Dunand C."/>
            <person name="Henrissat B."/>
            <person name="Grigoriev I.V."/>
            <person name="Hibbett D."/>
            <person name="Nagy L.G."/>
            <person name="Martin F.M."/>
        </authorList>
    </citation>
    <scope>NUCLEOTIDE SEQUENCE</scope>
    <source>
        <strain evidence="2">UP504</strain>
    </source>
</reference>
<accession>A0A9P6B8H4</accession>
<keyword evidence="1" id="KW-0812">Transmembrane</keyword>
<feature type="transmembrane region" description="Helical" evidence="1">
    <location>
        <begin position="7"/>
        <end position="29"/>
    </location>
</feature>
<dbReference type="AlphaFoldDB" id="A0A9P6B8H4"/>
<proteinExistence type="predicted"/>
<feature type="transmembrane region" description="Helical" evidence="1">
    <location>
        <begin position="49"/>
        <end position="71"/>
    </location>
</feature>
<name>A0A9P6B8H4_9AGAM</name>
<evidence type="ECO:0000256" key="1">
    <source>
        <dbReference type="SAM" id="Phobius"/>
    </source>
</evidence>
<keyword evidence="1" id="KW-1133">Transmembrane helix</keyword>
<gene>
    <name evidence="2" type="ORF">BS47DRAFT_1149547</name>
</gene>
<organism evidence="2 3">
    <name type="scientific">Hydnum rufescens UP504</name>
    <dbReference type="NCBI Taxonomy" id="1448309"/>
    <lineage>
        <taxon>Eukaryota</taxon>
        <taxon>Fungi</taxon>
        <taxon>Dikarya</taxon>
        <taxon>Basidiomycota</taxon>
        <taxon>Agaricomycotina</taxon>
        <taxon>Agaricomycetes</taxon>
        <taxon>Cantharellales</taxon>
        <taxon>Hydnaceae</taxon>
        <taxon>Hydnum</taxon>
    </lineage>
</organism>
<keyword evidence="3" id="KW-1185">Reference proteome</keyword>